<sequence length="51" mass="5842">MEEMKPQMTQMDADSGIQKILCANLRNLRLNHSLARAMDKTLRKVLEEIGV</sequence>
<name>A0A1G6AHU5_9BACT</name>
<dbReference type="AlphaFoldDB" id="A0A1G6AHU5"/>
<proteinExistence type="predicted"/>
<protein>
    <submittedName>
        <fullName evidence="1">Uncharacterized protein</fullName>
    </submittedName>
</protein>
<gene>
    <name evidence="1" type="ORF">SAMN05660653_00353</name>
</gene>
<keyword evidence="2" id="KW-1185">Reference proteome</keyword>
<reference evidence="1 2" key="1">
    <citation type="submission" date="2016-10" db="EMBL/GenBank/DDBJ databases">
        <authorList>
            <person name="de Groot N.N."/>
        </authorList>
    </citation>
    <scope>NUCLEOTIDE SEQUENCE [LARGE SCALE GENOMIC DNA]</scope>
    <source>
        <strain evidence="1 2">ASO4-2</strain>
    </source>
</reference>
<dbReference type="Proteomes" id="UP000198771">
    <property type="component" value="Unassembled WGS sequence"/>
</dbReference>
<evidence type="ECO:0000313" key="2">
    <source>
        <dbReference type="Proteomes" id="UP000198771"/>
    </source>
</evidence>
<dbReference type="EMBL" id="FMXO01000002">
    <property type="protein sequence ID" value="SDB07967.1"/>
    <property type="molecule type" value="Genomic_DNA"/>
</dbReference>
<accession>A0A1G6AHU5</accession>
<evidence type="ECO:0000313" key="1">
    <source>
        <dbReference type="EMBL" id="SDB07967.1"/>
    </source>
</evidence>
<organism evidence="1 2">
    <name type="scientific">Desulfonatronum thiosulfatophilum</name>
    <dbReference type="NCBI Taxonomy" id="617002"/>
    <lineage>
        <taxon>Bacteria</taxon>
        <taxon>Pseudomonadati</taxon>
        <taxon>Thermodesulfobacteriota</taxon>
        <taxon>Desulfovibrionia</taxon>
        <taxon>Desulfovibrionales</taxon>
        <taxon>Desulfonatronaceae</taxon>
        <taxon>Desulfonatronum</taxon>
    </lineage>
</organism>
<dbReference type="STRING" id="617002.SAMN05660653_00353"/>